<evidence type="ECO:0000256" key="1">
    <source>
        <dbReference type="ARBA" id="ARBA00022490"/>
    </source>
</evidence>
<dbReference type="HAMAP" id="MF_01894">
    <property type="entry name" value="Smc_prok"/>
    <property type="match status" value="1"/>
</dbReference>
<feature type="coiled-coil region" evidence="6">
    <location>
        <begin position="680"/>
        <end position="721"/>
    </location>
</feature>
<dbReference type="SMART" id="SM00968">
    <property type="entry name" value="SMC_hinge"/>
    <property type="match status" value="1"/>
</dbReference>
<evidence type="ECO:0000259" key="7">
    <source>
        <dbReference type="SMART" id="SM00968"/>
    </source>
</evidence>
<feature type="coiled-coil region" evidence="6">
    <location>
        <begin position="234"/>
        <end position="475"/>
    </location>
</feature>
<evidence type="ECO:0000256" key="4">
    <source>
        <dbReference type="ARBA" id="ARBA00023054"/>
    </source>
</evidence>
<dbReference type="Gene3D" id="3.40.50.300">
    <property type="entry name" value="P-loop containing nucleotide triphosphate hydrolases"/>
    <property type="match status" value="2"/>
</dbReference>
<dbReference type="CDD" id="cd03278">
    <property type="entry name" value="ABC_SMC_barmotin"/>
    <property type="match status" value="2"/>
</dbReference>
<protein>
    <recommendedName>
        <fullName evidence="6">Chromosome partition protein Smc</fullName>
    </recommendedName>
</protein>
<keyword evidence="3 6" id="KW-0067">ATP-binding</keyword>
<dbReference type="Pfam" id="PF02463">
    <property type="entry name" value="SMC_N"/>
    <property type="match status" value="1"/>
</dbReference>
<name>A0ABV8UT41_9BACL</name>
<comment type="subunit">
    <text evidence="6">Homodimer.</text>
</comment>
<evidence type="ECO:0000256" key="6">
    <source>
        <dbReference type="HAMAP-Rule" id="MF_01894"/>
    </source>
</evidence>
<dbReference type="InterPro" id="IPR036277">
    <property type="entry name" value="SMC_hinge_sf"/>
</dbReference>
<dbReference type="InterPro" id="IPR010935">
    <property type="entry name" value="SMC_hinge"/>
</dbReference>
<dbReference type="RefSeq" id="WP_378140705.1">
    <property type="nucleotide sequence ID" value="NZ_JBHSEF010000011.1"/>
</dbReference>
<feature type="domain" description="SMC hinge" evidence="7">
    <location>
        <begin position="520"/>
        <end position="639"/>
    </location>
</feature>
<dbReference type="Proteomes" id="UP001595733">
    <property type="component" value="Unassembled WGS sequence"/>
</dbReference>
<comment type="domain">
    <text evidence="6">Contains large globular domains required for ATP hydrolysis at each terminus and a third globular domain forming a flexible hinge near the middle of the molecule. These domains are separated by coiled-coil structures.</text>
</comment>
<evidence type="ECO:0000256" key="2">
    <source>
        <dbReference type="ARBA" id="ARBA00022741"/>
    </source>
</evidence>
<dbReference type="Pfam" id="PF06470">
    <property type="entry name" value="SMC_hinge"/>
    <property type="match status" value="1"/>
</dbReference>
<keyword evidence="5 6" id="KW-0238">DNA-binding</keyword>
<evidence type="ECO:0000256" key="3">
    <source>
        <dbReference type="ARBA" id="ARBA00022840"/>
    </source>
</evidence>
<reference evidence="9" key="1">
    <citation type="journal article" date="2019" name="Int. J. Syst. Evol. Microbiol.">
        <title>The Global Catalogue of Microorganisms (GCM) 10K type strain sequencing project: providing services to taxonomists for standard genome sequencing and annotation.</title>
        <authorList>
            <consortium name="The Broad Institute Genomics Platform"/>
            <consortium name="The Broad Institute Genome Sequencing Center for Infectious Disease"/>
            <person name="Wu L."/>
            <person name="Ma J."/>
        </authorList>
    </citation>
    <scope>NUCLEOTIDE SEQUENCE [LARGE SCALE GENOMIC DNA]</scope>
    <source>
        <strain evidence="9">CCUG 50353</strain>
    </source>
</reference>
<organism evidence="8 9">
    <name type="scientific">Chryseomicrobium palamuruense</name>
    <dbReference type="NCBI Taxonomy" id="682973"/>
    <lineage>
        <taxon>Bacteria</taxon>
        <taxon>Bacillati</taxon>
        <taxon>Bacillota</taxon>
        <taxon>Bacilli</taxon>
        <taxon>Bacillales</taxon>
        <taxon>Caryophanaceae</taxon>
        <taxon>Chryseomicrobium</taxon>
    </lineage>
</organism>
<dbReference type="NCBIfam" id="TIGR02168">
    <property type="entry name" value="SMC_prok_B"/>
    <property type="match status" value="1"/>
</dbReference>
<gene>
    <name evidence="6 8" type="primary">smc</name>
    <name evidence="8" type="ORF">ACFO0S_04955</name>
</gene>
<dbReference type="InterPro" id="IPR011890">
    <property type="entry name" value="SMC_prok"/>
</dbReference>
<dbReference type="PANTHER" id="PTHR43977">
    <property type="entry name" value="STRUCTURAL MAINTENANCE OF CHROMOSOMES PROTEIN 3"/>
    <property type="match status" value="1"/>
</dbReference>
<feature type="binding site" evidence="6">
    <location>
        <begin position="32"/>
        <end position="39"/>
    </location>
    <ligand>
        <name>ATP</name>
        <dbReference type="ChEBI" id="CHEBI:30616"/>
    </ligand>
</feature>
<comment type="function">
    <text evidence="6">Required for chromosome condensation and partitioning.</text>
</comment>
<keyword evidence="2 6" id="KW-0547">Nucleotide-binding</keyword>
<dbReference type="SUPFAM" id="SSF75553">
    <property type="entry name" value="Smc hinge domain"/>
    <property type="match status" value="1"/>
</dbReference>
<keyword evidence="4 6" id="KW-0175">Coiled coil</keyword>
<evidence type="ECO:0000313" key="8">
    <source>
        <dbReference type="EMBL" id="MFC4354425.1"/>
    </source>
</evidence>
<dbReference type="EMBL" id="JBHSEF010000011">
    <property type="protein sequence ID" value="MFC4354425.1"/>
    <property type="molecule type" value="Genomic_DNA"/>
</dbReference>
<accession>A0ABV8UT41</accession>
<comment type="caution">
    <text evidence="8">The sequence shown here is derived from an EMBL/GenBank/DDBJ whole genome shotgun (WGS) entry which is preliminary data.</text>
</comment>
<evidence type="ECO:0000256" key="5">
    <source>
        <dbReference type="ARBA" id="ARBA00023125"/>
    </source>
</evidence>
<keyword evidence="9" id="KW-1185">Reference proteome</keyword>
<dbReference type="InterPro" id="IPR024704">
    <property type="entry name" value="SMC"/>
</dbReference>
<dbReference type="Gene3D" id="3.30.70.1620">
    <property type="match status" value="1"/>
</dbReference>
<dbReference type="PIRSF" id="PIRSF005719">
    <property type="entry name" value="SMC"/>
    <property type="match status" value="1"/>
</dbReference>
<dbReference type="InterPro" id="IPR003395">
    <property type="entry name" value="RecF/RecN/SMC_N"/>
</dbReference>
<dbReference type="SUPFAM" id="SSF52540">
    <property type="entry name" value="P-loop containing nucleoside triphosphate hydrolases"/>
    <property type="match status" value="1"/>
</dbReference>
<sequence>MFLKRLEIVGFKSFAERIAVDFVPGVTAVVGPNGSGKSNITDAIRWVLGEQSAKSLRGSKMEDVIFAGSASRKQLNFAEVTLVLDNSQNVLQTEYEEVSVTRRVYRSGDSDYLLNRQNCRLKDITELFMDSGLGREAFSIISQGKVDEILNSKAEDRRAIFEETAGVLKYKQRKRKAEYKLIETDDNLSRVRDILHELEARIEPLQIQASIARDYLDFSSELKDREVNVTIFDMSEAMKNVTSENQLLESLQQQSDEIANNRRSLSQQLAKLREELAQKEQLLDEKQDLAVNVTSDLERQEGRKLVLLEKEQNAHQQANKLQEAIRTAELELTELEQRHLQIVNALQEKQRIHSEKRLERKRLEQLLHTSEDELEVQIDQLKADYIEILNEEAALKNEQRMLEAQVEKQSFQWKRVEQEGQTVKHELQQAEEREVSLRLVKEQAEEKLEKALDQYKQKKNELNELTDTYETKRQVLFEGYQQLQGLKARRDSLEDLEAEFTGYFQGVRELLKLRDKKEMPGVEGAVAELLTIPPDYVQAIDTAIGGQAQHIVMQDAKSARQAIAYLKTKHLGRATFLPLDTMKPRFVQPNSLRLAEQHSDFIATANTLVQTEPRFVSIRDHLLGHIVIAKSLKGANEIAKLLNFSYRVVTIEGDVVNPGGSLTGGALKKQSSVFTRKTELTKLVGSVEKLEKDLQKAESTVHLLKEQKSAKEVDLESLRETGEKLRSEQQRMVSDWTAAVSTADRLRDRYTRYSLQQEEQGSDHLEAQQRIQVIANQLADYLTSGKELSSQIEELNNLKSQSVKHRDTIQNQLGELMTTIAVLSEQIHQLERDQQMTTESMVKAQAQIHTWKQELEWYQNDSEGQSLPDVEKQIEILKLQKQQLGEEITALRSSRQQLHQSIRTLELEETRIGDQQQETTIRIEKLQFHSKQRQELITKGHELLEDRYETTYEEALTTFTQPDDLDRERAKIRLLKKSIDELGPVNISAVEEFEQVKERYDFLHEQREDLLAAKETLHDAISEMDMAMTERFSTTFFAIQEHFRSVFRKLFGGGQADLVLTDPSNMLETGIEIVAQPPGKKLQNLSLLSGGERALTAIALLFAILQTRPVPFCILDEVEAALDEANVVRYSNYLHQFSGETQFIVITHRKGTMEGADVLYGVTMQESGVSKLVSVKLEEYV</sequence>
<dbReference type="InterPro" id="IPR027417">
    <property type="entry name" value="P-loop_NTPase"/>
</dbReference>
<dbReference type="Gene3D" id="1.20.1060.20">
    <property type="match status" value="1"/>
</dbReference>
<keyword evidence="1 6" id="KW-0963">Cytoplasm</keyword>
<feature type="coiled-coil region" evidence="6">
    <location>
        <begin position="813"/>
        <end position="894"/>
    </location>
</feature>
<proteinExistence type="inferred from homology"/>
<comment type="subcellular location">
    <subcellularLocation>
        <location evidence="6">Cytoplasm</location>
    </subcellularLocation>
</comment>
<comment type="similarity">
    <text evidence="6">Belongs to the SMC family.</text>
</comment>
<evidence type="ECO:0000313" key="9">
    <source>
        <dbReference type="Proteomes" id="UP001595733"/>
    </source>
</evidence>